<keyword evidence="1" id="KW-0472">Membrane</keyword>
<accession>A0A3G1A987</accession>
<dbReference type="Gene3D" id="1.10.10.10">
    <property type="entry name" value="Winged helix-like DNA-binding domain superfamily/Winged helix DNA-binding domain"/>
    <property type="match status" value="1"/>
</dbReference>
<dbReference type="AlphaFoldDB" id="A0A3G1A987"/>
<name>A0A3G1A987_9CREN</name>
<feature type="transmembrane region" description="Helical" evidence="1">
    <location>
        <begin position="208"/>
        <end position="232"/>
    </location>
</feature>
<gene>
    <name evidence="2" type="ORF">TCARB_1129</name>
</gene>
<protein>
    <recommendedName>
        <fullName evidence="4">Winged helix-turn-helix transcriptional regulator</fullName>
    </recommendedName>
</protein>
<organism evidence="2 3">
    <name type="scientific">Thermofilum adornatum 1505</name>
    <dbReference type="NCBI Taxonomy" id="697581"/>
    <lineage>
        <taxon>Archaea</taxon>
        <taxon>Thermoproteota</taxon>
        <taxon>Thermoprotei</taxon>
        <taxon>Thermofilales</taxon>
        <taxon>Thermofilaceae</taxon>
        <taxon>Thermofilum</taxon>
    </lineage>
</organism>
<evidence type="ECO:0000256" key="1">
    <source>
        <dbReference type="SAM" id="Phobius"/>
    </source>
</evidence>
<evidence type="ECO:0008006" key="4">
    <source>
        <dbReference type="Google" id="ProtNLM"/>
    </source>
</evidence>
<proteinExistence type="predicted"/>
<dbReference type="SUPFAM" id="SSF46785">
    <property type="entry name" value="Winged helix' DNA-binding domain"/>
    <property type="match status" value="1"/>
</dbReference>
<evidence type="ECO:0000313" key="2">
    <source>
        <dbReference type="EMBL" id="AJB42177.1"/>
    </source>
</evidence>
<sequence>MLGKLRDTPRHVHILIIIFLILTFISLSRSSLAQPQVTITLSEAGIAKVEYLVPTEGNLSVTIQLLGTPDPTLGVTVVDEKGLPLAFDTDQTGRYLTVATLNSSQVYVSYYTQDLTSKSGIFWIISVNSPYPLKVVLPVNATPVDMNPLPTKIYSIGRNLAIEYPAGSLQLKYVILYQPATSLPPQGTQPPASPTKQETGTSKGLFEVLWLLLPYLVVLAAIFVALAVFLALRGKRKSELVELGEEDLAILDALRKAGGAMFQGELQKAVNLPPTTLWRRVKKLAELGYVKIEKKAGRNYVELLE</sequence>
<dbReference type="InterPro" id="IPR036390">
    <property type="entry name" value="WH_DNA-bd_sf"/>
</dbReference>
<dbReference type="EMBL" id="CP007493">
    <property type="protein sequence ID" value="AJB42177.1"/>
    <property type="molecule type" value="Genomic_DNA"/>
</dbReference>
<dbReference type="Proteomes" id="UP000266720">
    <property type="component" value="Chromosome"/>
</dbReference>
<dbReference type="GeneID" id="16572697"/>
<keyword evidence="1" id="KW-1133">Transmembrane helix</keyword>
<dbReference type="Pfam" id="PF13412">
    <property type="entry name" value="HTH_24"/>
    <property type="match status" value="1"/>
</dbReference>
<dbReference type="KEGG" id="tcb:TCARB_1129"/>
<reference evidence="3" key="1">
    <citation type="book" date="2010" name="EXTREMOPHILES" publisher="0:0-0">
        <title>Complete genome sequences of ten hyperthermophilic archaea reveal their metabolic capabilities and possible ecological roles.</title>
        <editorList>
            <person name="?"/>
        </editorList>
        <authorList>
            <person name="Ravin N.V."/>
            <person name="Mardanov A.V."/>
            <person name="Bonch-Osmolovskaya E.A."/>
            <person name="Skryabin K.G."/>
        </authorList>
    </citation>
    <scope>NUCLEOTIDE SEQUENCE [LARGE SCALE GENOMIC DNA]</scope>
    <source>
        <strain evidence="3">1505</strain>
    </source>
</reference>
<dbReference type="RefSeq" id="WP_020961745.1">
    <property type="nucleotide sequence ID" value="NZ_CP007493.1"/>
</dbReference>
<dbReference type="STRING" id="697581.TCARB_1129"/>
<dbReference type="CDD" id="cd00090">
    <property type="entry name" value="HTH_ARSR"/>
    <property type="match status" value="1"/>
</dbReference>
<dbReference type="InterPro" id="IPR036388">
    <property type="entry name" value="WH-like_DNA-bd_sf"/>
</dbReference>
<keyword evidence="1" id="KW-0812">Transmembrane</keyword>
<evidence type="ECO:0000313" key="3">
    <source>
        <dbReference type="Proteomes" id="UP000266720"/>
    </source>
</evidence>
<dbReference type="InterPro" id="IPR011991">
    <property type="entry name" value="ArsR-like_HTH"/>
</dbReference>
<dbReference type="GeneID" id="25406540"/>